<evidence type="ECO:0000313" key="2">
    <source>
        <dbReference type="Proteomes" id="UP001380953"/>
    </source>
</evidence>
<sequence length="652" mass="72298">MERVPCTYIFTEIRYEEVGPDKPQDAVVPAATTVGGIEKDRDPLPVHSETTAESHPLVTAEERDPLSFRLEEPTESRPIILTGERDSRPVMADGEFETSDDKMETKKVETTKIESTQTDAMELWVVVGGSGTVEAAGRSWPLRRGQLLLGALRGAAPKPLATARADKRGADSRFADSGGAPEKAALKLYRLGFRALDVRGDALPPDQALPFVGAAEMAPFSFCAERAQRLHEQRDLSGAAAALERQIAFQELLLAAVRRHDERPSSGGEGRSGTSGVPPTPDSREAVKRSVARMENEYREPLTVEALAASAGIGRWAYTQLFKQITGKLPLDYLNEVRIKQAKRLLLATEDRLGEIAQRVGFSSEYYFSRRFKQAAGLSPGRYRRLQRREVRVFAPYLEDALLAIGIVPIAQYSHRAWGVQEYLPLGGVPAFDVADGTREDLSRLNPELLLFDDGFERWSLDRLSGVAPRLMLEQPGEAWADKLRGTAALFGREAAAEEALRRYSETTRESRASLAAVPGGSASRGTVICLRVTARHIMAYAERAGYTGPVLYGALGLRPPEALRRLPDDQRFLSLRPEELAALNADHLFVVFDKSENAFPGEERTLLRHPCWRNLPAVQAGRVYETDFFAWMNYGVLANDRKIRDVMRVLR</sequence>
<proteinExistence type="predicted"/>
<dbReference type="Proteomes" id="UP001380953">
    <property type="component" value="Unassembled WGS sequence"/>
</dbReference>
<organism evidence="1 2">
    <name type="scientific">Saccharibacillus sacchari</name>
    <dbReference type="NCBI Taxonomy" id="456493"/>
    <lineage>
        <taxon>Bacteria</taxon>
        <taxon>Bacillati</taxon>
        <taxon>Bacillota</taxon>
        <taxon>Bacilli</taxon>
        <taxon>Bacillales</taxon>
        <taxon>Paenibacillaceae</taxon>
        <taxon>Saccharibacillus</taxon>
    </lineage>
</organism>
<reference evidence="1" key="1">
    <citation type="submission" date="2024-03" db="EMBL/GenBank/DDBJ databases">
        <title>Whole genome sequecning of epiphytes from Marcgravia umbellata leaves.</title>
        <authorList>
            <person name="Kumar G."/>
            <person name="Savka M.A."/>
        </authorList>
    </citation>
    <scope>NUCLEOTIDE SEQUENCE</scope>
    <source>
        <strain evidence="1">RIT_BL5</strain>
    </source>
</reference>
<protein>
    <submittedName>
        <fullName evidence="1">AraC family transcriptional regulator</fullName>
    </submittedName>
</protein>
<keyword evidence="2" id="KW-1185">Reference proteome</keyword>
<gene>
    <name evidence="1" type="ORF">WKI47_08190</name>
</gene>
<name>A0ACC6PAG4_9BACL</name>
<dbReference type="EMBL" id="JBBKAR010000026">
    <property type="protein sequence ID" value="MEJ8303882.1"/>
    <property type="molecule type" value="Genomic_DNA"/>
</dbReference>
<evidence type="ECO:0000313" key="1">
    <source>
        <dbReference type="EMBL" id="MEJ8303882.1"/>
    </source>
</evidence>
<accession>A0ACC6PAG4</accession>
<comment type="caution">
    <text evidence="1">The sequence shown here is derived from an EMBL/GenBank/DDBJ whole genome shotgun (WGS) entry which is preliminary data.</text>
</comment>